<dbReference type="GeneTree" id="ENSGT01030000234528"/>
<dbReference type="GO" id="GO:0004252">
    <property type="term" value="F:serine-type endopeptidase activity"/>
    <property type="evidence" value="ECO:0007669"/>
    <property type="project" value="InterPro"/>
</dbReference>
<dbReference type="Ensembl" id="ENSAPET00000017775.1">
    <property type="protein sequence ID" value="ENSAPEP00000017285.1"/>
    <property type="gene ID" value="ENSAPEG00000011972.1"/>
</dbReference>
<dbReference type="InterPro" id="IPR033116">
    <property type="entry name" value="TRYPSIN_SER"/>
</dbReference>
<dbReference type="SUPFAM" id="SSF50494">
    <property type="entry name" value="Trypsin-like serine proteases"/>
    <property type="match status" value="1"/>
</dbReference>
<evidence type="ECO:0000256" key="2">
    <source>
        <dbReference type="ARBA" id="ARBA00024195"/>
    </source>
</evidence>
<dbReference type="InterPro" id="IPR001314">
    <property type="entry name" value="Peptidase_S1A"/>
</dbReference>
<dbReference type="FunFam" id="2.40.10.10:FF:000002">
    <property type="entry name" value="Transmembrane protease serine"/>
    <property type="match status" value="1"/>
</dbReference>
<evidence type="ECO:0000259" key="3">
    <source>
        <dbReference type="PROSITE" id="PS50240"/>
    </source>
</evidence>
<dbReference type="InterPro" id="IPR001254">
    <property type="entry name" value="Trypsin_dom"/>
</dbReference>
<comment type="similarity">
    <text evidence="2">Belongs to the peptidase S1 family. CLIP subfamily.</text>
</comment>
<dbReference type="PROSITE" id="PS00135">
    <property type="entry name" value="TRYPSIN_SER"/>
    <property type="match status" value="1"/>
</dbReference>
<dbReference type="GO" id="GO:0006508">
    <property type="term" value="P:proteolysis"/>
    <property type="evidence" value="ECO:0007669"/>
    <property type="project" value="InterPro"/>
</dbReference>
<reference evidence="4" key="3">
    <citation type="submission" date="2025-09" db="UniProtKB">
        <authorList>
            <consortium name="Ensembl"/>
        </authorList>
    </citation>
    <scope>IDENTIFICATION</scope>
</reference>
<feature type="domain" description="Peptidase S1" evidence="3">
    <location>
        <begin position="34"/>
        <end position="258"/>
    </location>
</feature>
<organism evidence="4 5">
    <name type="scientific">Amphiprion percula</name>
    <name type="common">Orange clownfish</name>
    <name type="synonym">Lutjanus percula</name>
    <dbReference type="NCBI Taxonomy" id="161767"/>
    <lineage>
        <taxon>Eukaryota</taxon>
        <taxon>Metazoa</taxon>
        <taxon>Chordata</taxon>
        <taxon>Craniata</taxon>
        <taxon>Vertebrata</taxon>
        <taxon>Euteleostomi</taxon>
        <taxon>Actinopterygii</taxon>
        <taxon>Neopterygii</taxon>
        <taxon>Teleostei</taxon>
        <taxon>Neoteleostei</taxon>
        <taxon>Acanthomorphata</taxon>
        <taxon>Ovalentaria</taxon>
        <taxon>Pomacentridae</taxon>
        <taxon>Amphiprion</taxon>
    </lineage>
</organism>
<dbReference type="Proteomes" id="UP000265080">
    <property type="component" value="Chromosome 3"/>
</dbReference>
<dbReference type="PANTHER" id="PTHR24257">
    <property type="entry name" value="CHYMOTRYPSIN-LIKE ELASTASE FAMILY MEMBER"/>
    <property type="match status" value="1"/>
</dbReference>
<evidence type="ECO:0000313" key="5">
    <source>
        <dbReference type="Proteomes" id="UP000265080"/>
    </source>
</evidence>
<dbReference type="AlphaFoldDB" id="A0A3P8SY49"/>
<reference evidence="4 5" key="1">
    <citation type="submission" date="2018-03" db="EMBL/GenBank/DDBJ databases">
        <title>Finding Nemo's genes: A chromosome-scale reference assembly of the genome of the orange clownfish Amphiprion percula.</title>
        <authorList>
            <person name="Lehmann R."/>
        </authorList>
    </citation>
    <scope>NUCLEOTIDE SEQUENCE</scope>
</reference>
<reference evidence="4" key="2">
    <citation type="submission" date="2025-08" db="UniProtKB">
        <authorList>
            <consortium name="Ensembl"/>
        </authorList>
    </citation>
    <scope>IDENTIFICATION</scope>
</reference>
<dbReference type="Pfam" id="PF00089">
    <property type="entry name" value="Trypsin"/>
    <property type="match status" value="1"/>
</dbReference>
<evidence type="ECO:0000313" key="4">
    <source>
        <dbReference type="Ensembl" id="ENSAPEP00000017285.1"/>
    </source>
</evidence>
<dbReference type="GO" id="GO:0005615">
    <property type="term" value="C:extracellular space"/>
    <property type="evidence" value="ECO:0007669"/>
    <property type="project" value="TreeGrafter"/>
</dbReference>
<keyword evidence="5" id="KW-1185">Reference proteome</keyword>
<dbReference type="InterPro" id="IPR050850">
    <property type="entry name" value="Peptidase_S1_Elastase_sf"/>
</dbReference>
<dbReference type="PROSITE" id="PS50240">
    <property type="entry name" value="TRYPSIN_DOM"/>
    <property type="match status" value="1"/>
</dbReference>
<sequence length="268" mass="29737">KKFPVVHNVFFLLLDWPKDCGNPEVKPNTATTRVVNGVEAIPHSWPWQVSMQATPMLPIPYMHGCGGSLIHEEWILTAAHSEECYKVDRIIRHEGFVYEQDNTDITNDIALVHLVEPVNMTREISPICLPKPEIVVPAGTPCFVTGWGDEKGRSTAAPHLNQAALPVIDFQTCSKPAYWWDTLRPSMICAGYESPDELKSACQGDSGGPFACKTTSVNPTWEVHGIVSFGPQGCIKDKKPSVFTRVAAFSDWIDDNIKKFVYESGKPV</sequence>
<evidence type="ECO:0000256" key="1">
    <source>
        <dbReference type="ARBA" id="ARBA00023157"/>
    </source>
</evidence>
<dbReference type="Gene3D" id="2.40.10.10">
    <property type="entry name" value="Trypsin-like serine proteases"/>
    <property type="match status" value="3"/>
</dbReference>
<dbReference type="InterPro" id="IPR009003">
    <property type="entry name" value="Peptidase_S1_PA"/>
</dbReference>
<proteinExistence type="inferred from homology"/>
<keyword evidence="1" id="KW-1015">Disulfide bond</keyword>
<dbReference type="PANTHER" id="PTHR24257:SF10">
    <property type="entry name" value="ELASTASE-1"/>
    <property type="match status" value="1"/>
</dbReference>
<dbReference type="SMART" id="SM00020">
    <property type="entry name" value="Tryp_SPc"/>
    <property type="match status" value="1"/>
</dbReference>
<accession>A0A3P8SY49</accession>
<dbReference type="CDD" id="cd00190">
    <property type="entry name" value="Tryp_SPc"/>
    <property type="match status" value="1"/>
</dbReference>
<protein>
    <recommendedName>
        <fullName evidence="3">Peptidase S1 domain-containing protein</fullName>
    </recommendedName>
</protein>
<dbReference type="InterPro" id="IPR043504">
    <property type="entry name" value="Peptidase_S1_PA_chymotrypsin"/>
</dbReference>
<dbReference type="PRINTS" id="PR00722">
    <property type="entry name" value="CHYMOTRYPSIN"/>
</dbReference>
<name>A0A3P8SY49_AMPPE</name>